<dbReference type="PANTHER" id="PTHR34989">
    <property type="entry name" value="PROTEIN HDED"/>
    <property type="match status" value="1"/>
</dbReference>
<feature type="transmembrane region" description="Helical" evidence="1">
    <location>
        <begin position="130"/>
        <end position="149"/>
    </location>
</feature>
<evidence type="ECO:0000313" key="2">
    <source>
        <dbReference type="EMBL" id="QCT94188.1"/>
    </source>
</evidence>
<dbReference type="InterPro" id="IPR005325">
    <property type="entry name" value="DUF308_memb"/>
</dbReference>
<evidence type="ECO:0000313" key="3">
    <source>
        <dbReference type="Proteomes" id="UP000306825"/>
    </source>
</evidence>
<dbReference type="Pfam" id="PF03729">
    <property type="entry name" value="DUF308"/>
    <property type="match status" value="2"/>
</dbReference>
<keyword evidence="1" id="KW-0812">Transmembrane</keyword>
<sequence length="184" mass="19754">MIITSKIDKEKLKEFSTLSIITGLIMAIAGFLAILNPVAGSLAFVIFLGSLFVASGLVQAYITFKAHTKSIGAWFKVLMLLITGVLLLIWPGSGIAAVAILFAAYFLVDAFASFQMALDLKPLKGWWMPLLNGVLSFILAIVMIIGWPFSAPVTVGIIVGVSFLMDGIVLMYLGFLAKKGAYDS</sequence>
<reference evidence="2 3" key="1">
    <citation type="submission" date="2019-05" db="EMBL/GenBank/DDBJ databases">
        <title>A comparative analysis of the Nautiliaceae.</title>
        <authorList>
            <person name="Grosche A."/>
            <person name="Smedile F."/>
            <person name="Vetriani C."/>
        </authorList>
    </citation>
    <scope>NUCLEOTIDE SEQUENCE [LARGE SCALE GENOMIC DNA]</scope>
    <source>
        <strain evidence="2 3">TB-2</strain>
    </source>
</reference>
<organism evidence="2 3">
    <name type="scientific">Caminibacter mediatlanticus TB-2</name>
    <dbReference type="NCBI Taxonomy" id="391592"/>
    <lineage>
        <taxon>Bacteria</taxon>
        <taxon>Pseudomonadati</taxon>
        <taxon>Campylobacterota</taxon>
        <taxon>Epsilonproteobacteria</taxon>
        <taxon>Nautiliales</taxon>
        <taxon>Nautiliaceae</taxon>
        <taxon>Caminibacter</taxon>
    </lineage>
</organism>
<proteinExistence type="predicted"/>
<gene>
    <name evidence="2" type="ORF">FE773_03050</name>
</gene>
<evidence type="ECO:0000256" key="1">
    <source>
        <dbReference type="SAM" id="Phobius"/>
    </source>
</evidence>
<keyword evidence="3" id="KW-1185">Reference proteome</keyword>
<name>A0ABX5V7E9_9BACT</name>
<accession>A0ABX5V7E9</accession>
<dbReference type="Proteomes" id="UP000306825">
    <property type="component" value="Chromosome"/>
</dbReference>
<keyword evidence="1" id="KW-1133">Transmembrane helix</keyword>
<evidence type="ECO:0008006" key="4">
    <source>
        <dbReference type="Google" id="ProtNLM"/>
    </source>
</evidence>
<dbReference type="InterPro" id="IPR052712">
    <property type="entry name" value="Acid_resist_chaperone_HdeD"/>
</dbReference>
<feature type="transmembrane region" description="Helical" evidence="1">
    <location>
        <begin position="41"/>
        <end position="64"/>
    </location>
</feature>
<keyword evidence="1" id="KW-0472">Membrane</keyword>
<dbReference type="RefSeq" id="WP_138323058.1">
    <property type="nucleotide sequence ID" value="NZ_ABCJ01000007.1"/>
</dbReference>
<feature type="transmembrane region" description="Helical" evidence="1">
    <location>
        <begin position="15"/>
        <end position="35"/>
    </location>
</feature>
<feature type="transmembrane region" description="Helical" evidence="1">
    <location>
        <begin position="155"/>
        <end position="177"/>
    </location>
</feature>
<feature type="transmembrane region" description="Helical" evidence="1">
    <location>
        <begin position="71"/>
        <end position="90"/>
    </location>
</feature>
<dbReference type="PANTHER" id="PTHR34989:SF1">
    <property type="entry name" value="PROTEIN HDED"/>
    <property type="match status" value="1"/>
</dbReference>
<feature type="transmembrane region" description="Helical" evidence="1">
    <location>
        <begin position="96"/>
        <end position="118"/>
    </location>
</feature>
<dbReference type="EMBL" id="CP040463">
    <property type="protein sequence ID" value="QCT94188.1"/>
    <property type="molecule type" value="Genomic_DNA"/>
</dbReference>
<protein>
    <recommendedName>
        <fullName evidence="4">HdeD family acid-resistance protein</fullName>
    </recommendedName>
</protein>